<dbReference type="Proteomes" id="UP001201163">
    <property type="component" value="Unassembled WGS sequence"/>
</dbReference>
<evidence type="ECO:0000313" key="3">
    <source>
        <dbReference type="Proteomes" id="UP001201163"/>
    </source>
</evidence>
<evidence type="ECO:0000313" key="2">
    <source>
        <dbReference type="EMBL" id="KAH8983630.1"/>
    </source>
</evidence>
<sequence length="258" mass="28239">MAISFSLSEVVALALESFCYGIYFALLGSSIKVLFNKRKSISGAMSLLGLVGVFGVLITWHVVTDAVRIVYAFKDSQIAVGGDLYFANVASALSLIKTSLYLVITVLFDAFILYRCWLIWDRSLVVIALPFLIFLADIGTGVAAVQGLSGLAKGDSVFIQKQEKITKSFFSSTVAVNGLCSLLIAYRVWVRQNPVRDSRKAFGLSREAAILVESAALYFVTLICLISTYTRQSNVFNVFLDVVSFMQFLPIGRSMVTG</sequence>
<name>A0AAD4Q741_9AGAM</name>
<proteinExistence type="predicted"/>
<feature type="transmembrane region" description="Helical" evidence="1">
    <location>
        <begin position="12"/>
        <end position="35"/>
    </location>
</feature>
<feature type="transmembrane region" description="Helical" evidence="1">
    <location>
        <begin position="210"/>
        <end position="229"/>
    </location>
</feature>
<feature type="transmembrane region" description="Helical" evidence="1">
    <location>
        <begin position="124"/>
        <end position="149"/>
    </location>
</feature>
<protein>
    <submittedName>
        <fullName evidence="2">Uncharacterized protein</fullName>
    </submittedName>
</protein>
<comment type="caution">
    <text evidence="2">The sequence shown here is derived from an EMBL/GenBank/DDBJ whole genome shotgun (WGS) entry which is preliminary data.</text>
</comment>
<accession>A0AAD4Q741</accession>
<keyword evidence="1" id="KW-0472">Membrane</keyword>
<gene>
    <name evidence="2" type="ORF">EDB92DRAFT_1803692</name>
</gene>
<feature type="transmembrane region" description="Helical" evidence="1">
    <location>
        <begin position="47"/>
        <end position="73"/>
    </location>
</feature>
<dbReference type="EMBL" id="JAKELL010000086">
    <property type="protein sequence ID" value="KAH8983630.1"/>
    <property type="molecule type" value="Genomic_DNA"/>
</dbReference>
<feature type="transmembrane region" description="Helical" evidence="1">
    <location>
        <begin position="85"/>
        <end position="112"/>
    </location>
</feature>
<reference evidence="2" key="1">
    <citation type="submission" date="2022-01" db="EMBL/GenBank/DDBJ databases">
        <title>Comparative genomics reveals a dynamic genome evolution in the ectomycorrhizal milk-cap (Lactarius) mushrooms.</title>
        <authorList>
            <consortium name="DOE Joint Genome Institute"/>
            <person name="Lebreton A."/>
            <person name="Tang N."/>
            <person name="Kuo A."/>
            <person name="LaButti K."/>
            <person name="Drula E."/>
            <person name="Barry K."/>
            <person name="Clum A."/>
            <person name="Lipzen A."/>
            <person name="Mousain D."/>
            <person name="Ng V."/>
            <person name="Wang R."/>
            <person name="Wang X."/>
            <person name="Dai Y."/>
            <person name="Henrissat B."/>
            <person name="Grigoriev I.V."/>
            <person name="Guerin-Laguette A."/>
            <person name="Yu F."/>
            <person name="Martin F.M."/>
        </authorList>
    </citation>
    <scope>NUCLEOTIDE SEQUENCE</scope>
    <source>
        <strain evidence="2">QP</strain>
    </source>
</reference>
<keyword evidence="1" id="KW-0812">Transmembrane</keyword>
<organism evidence="2 3">
    <name type="scientific">Lactarius akahatsu</name>
    <dbReference type="NCBI Taxonomy" id="416441"/>
    <lineage>
        <taxon>Eukaryota</taxon>
        <taxon>Fungi</taxon>
        <taxon>Dikarya</taxon>
        <taxon>Basidiomycota</taxon>
        <taxon>Agaricomycotina</taxon>
        <taxon>Agaricomycetes</taxon>
        <taxon>Russulales</taxon>
        <taxon>Russulaceae</taxon>
        <taxon>Lactarius</taxon>
    </lineage>
</organism>
<dbReference type="AlphaFoldDB" id="A0AAD4Q741"/>
<keyword evidence="1" id="KW-1133">Transmembrane helix</keyword>
<evidence type="ECO:0000256" key="1">
    <source>
        <dbReference type="SAM" id="Phobius"/>
    </source>
</evidence>
<feature type="transmembrane region" description="Helical" evidence="1">
    <location>
        <begin position="169"/>
        <end position="189"/>
    </location>
</feature>
<keyword evidence="3" id="KW-1185">Reference proteome</keyword>